<proteinExistence type="predicted"/>
<comment type="caution">
    <text evidence="1">The sequence shown here is derived from an EMBL/GenBank/DDBJ whole genome shotgun (WGS) entry which is preliminary data.</text>
</comment>
<protein>
    <submittedName>
        <fullName evidence="1">Cytochrome P450 71A21</fullName>
    </submittedName>
</protein>
<reference evidence="1 2" key="1">
    <citation type="journal article" date="2022" name="Plant J.">
        <title>Chromosome-level genome of Camellia lanceoleosa provides a valuable resource for understanding genome evolution and self-incompatibility.</title>
        <authorList>
            <person name="Gong W."/>
            <person name="Xiao S."/>
            <person name="Wang L."/>
            <person name="Liao Z."/>
            <person name="Chang Y."/>
            <person name="Mo W."/>
            <person name="Hu G."/>
            <person name="Li W."/>
            <person name="Zhao G."/>
            <person name="Zhu H."/>
            <person name="Hu X."/>
            <person name="Ji K."/>
            <person name="Xiang X."/>
            <person name="Song Q."/>
            <person name="Yuan D."/>
            <person name="Jin S."/>
            <person name="Zhang L."/>
        </authorList>
    </citation>
    <scope>NUCLEOTIDE SEQUENCE [LARGE SCALE GENOMIC DNA]</scope>
    <source>
        <strain evidence="1">SQ_2022a</strain>
    </source>
</reference>
<dbReference type="EMBL" id="CM045759">
    <property type="protein sequence ID" value="KAI8019657.1"/>
    <property type="molecule type" value="Genomic_DNA"/>
</dbReference>
<keyword evidence="2" id="KW-1185">Reference proteome</keyword>
<evidence type="ECO:0000313" key="1">
    <source>
        <dbReference type="EMBL" id="KAI8019657.1"/>
    </source>
</evidence>
<evidence type="ECO:0000313" key="2">
    <source>
        <dbReference type="Proteomes" id="UP001060215"/>
    </source>
</evidence>
<dbReference type="Proteomes" id="UP001060215">
    <property type="component" value="Chromosome 2"/>
</dbReference>
<accession>A0ACC0I2X8</accession>
<sequence length="391" mass="44165">MSSEFSFTKCMHMKMSRFLQLLEQQGPSFLLNPFSLYFLSIFLVFLLFIKWHFNSPTNRKNRPPSPPKLPIIGNLHQLGLLKHRSLQSLARKHGPIMLLHLGNVPALVISSSDAASEIMKNHDLIFANRPKSRIFKRLMYDCKAVSVAPYGELWRQLKSIMVLQLLSNKRVQSFHSVRVEEIANMMNKITELSSLSLPMNLSEMFTSLTNDVISKAAFGRKYGGGDSGKKFKQLLKDYLGLLSRFDVGKLFPWLGWLSRVNGFDVEVERVATELDEFLEGVVEERLNGLETEIYNSNGGQDGYTGREDFLDSLLHIYKENSAGVHIDRDSIKALILVRLSLLVVPTVAASVNSNGSVNLCFELDILGCFVVVIMSLHLPLSLRMRLLLNSS</sequence>
<organism evidence="1 2">
    <name type="scientific">Camellia lanceoleosa</name>
    <dbReference type="NCBI Taxonomy" id="1840588"/>
    <lineage>
        <taxon>Eukaryota</taxon>
        <taxon>Viridiplantae</taxon>
        <taxon>Streptophyta</taxon>
        <taxon>Embryophyta</taxon>
        <taxon>Tracheophyta</taxon>
        <taxon>Spermatophyta</taxon>
        <taxon>Magnoliopsida</taxon>
        <taxon>eudicotyledons</taxon>
        <taxon>Gunneridae</taxon>
        <taxon>Pentapetalae</taxon>
        <taxon>asterids</taxon>
        <taxon>Ericales</taxon>
        <taxon>Theaceae</taxon>
        <taxon>Camellia</taxon>
    </lineage>
</organism>
<gene>
    <name evidence="1" type="ORF">LOK49_LG04G02924</name>
</gene>
<name>A0ACC0I2X8_9ERIC</name>